<evidence type="ECO:0000313" key="3">
    <source>
        <dbReference type="EMBL" id="SUZ52286.1"/>
    </source>
</evidence>
<dbReference type="PANTHER" id="PTHR30632">
    <property type="entry name" value="MOLYBDATE-BINDING PERIPLASMIC PROTEIN"/>
    <property type="match status" value="1"/>
</dbReference>
<name>A0A381NCH0_9ZZZZ</name>
<keyword evidence="1" id="KW-0479">Metal-binding</keyword>
<dbReference type="InterPro" id="IPR050682">
    <property type="entry name" value="ModA/WtpA"/>
</dbReference>
<evidence type="ECO:0000256" key="2">
    <source>
        <dbReference type="ARBA" id="ARBA00022729"/>
    </source>
</evidence>
<dbReference type="InterPro" id="IPR005950">
    <property type="entry name" value="ModA"/>
</dbReference>
<accession>A0A381NCH0</accession>
<keyword evidence="2" id="KW-0732">Signal</keyword>
<proteinExistence type="predicted"/>
<dbReference type="PIRSF" id="PIRSF004846">
    <property type="entry name" value="ModA"/>
    <property type="match status" value="1"/>
</dbReference>
<evidence type="ECO:0008006" key="4">
    <source>
        <dbReference type="Google" id="ProtNLM"/>
    </source>
</evidence>
<dbReference type="GO" id="GO:0030973">
    <property type="term" value="F:molybdate ion binding"/>
    <property type="evidence" value="ECO:0007669"/>
    <property type="project" value="TreeGrafter"/>
</dbReference>
<dbReference type="NCBIfam" id="TIGR01256">
    <property type="entry name" value="modA"/>
    <property type="match status" value="1"/>
</dbReference>
<gene>
    <name evidence="3" type="ORF">METZ01_LOCUS5140</name>
</gene>
<dbReference type="GO" id="GO:0015689">
    <property type="term" value="P:molybdate ion transport"/>
    <property type="evidence" value="ECO:0007669"/>
    <property type="project" value="InterPro"/>
</dbReference>
<sequence length="271" mass="28297">MISILPIMPVKTLSIALFALVFVAVSCGGNGYATLRVFAASSLTEAFKDISLAFEAANSDVVVELDFSGSQWLRSQLEFGAKADVFASADPIQTDLLVAASLVSGMPTDFASNALVVVAMANGPVREISDLGKPGIRVVLGQQNVPVGSYSRQVLENLSLDAELGLGGGFKDDVLANLASAEPNVNYAFQKVVLGEVDAGIVYETNVTNYSGVGSNDVIFISIPVDANVSTRYSIALLGGASDPGLAQEFVGFVLSEDGQRILGNHGFRSP</sequence>
<protein>
    <recommendedName>
        <fullName evidence="4">Molybdate ABC transporter substrate-binding protein</fullName>
    </recommendedName>
</protein>
<evidence type="ECO:0000256" key="1">
    <source>
        <dbReference type="ARBA" id="ARBA00022723"/>
    </source>
</evidence>
<organism evidence="3">
    <name type="scientific">marine metagenome</name>
    <dbReference type="NCBI Taxonomy" id="408172"/>
    <lineage>
        <taxon>unclassified sequences</taxon>
        <taxon>metagenomes</taxon>
        <taxon>ecological metagenomes</taxon>
    </lineage>
</organism>
<dbReference type="Pfam" id="PF13531">
    <property type="entry name" value="SBP_bac_11"/>
    <property type="match status" value="1"/>
</dbReference>
<reference evidence="3" key="1">
    <citation type="submission" date="2018-05" db="EMBL/GenBank/DDBJ databases">
        <authorList>
            <person name="Lanie J.A."/>
            <person name="Ng W.-L."/>
            <person name="Kazmierczak K.M."/>
            <person name="Andrzejewski T.M."/>
            <person name="Davidsen T.M."/>
            <person name="Wayne K.J."/>
            <person name="Tettelin H."/>
            <person name="Glass J.I."/>
            <person name="Rusch D."/>
            <person name="Podicherti R."/>
            <person name="Tsui H.-C.T."/>
            <person name="Winkler M.E."/>
        </authorList>
    </citation>
    <scope>NUCLEOTIDE SEQUENCE</scope>
</reference>
<dbReference type="SUPFAM" id="SSF53850">
    <property type="entry name" value="Periplasmic binding protein-like II"/>
    <property type="match status" value="1"/>
</dbReference>
<dbReference type="PANTHER" id="PTHR30632:SF0">
    <property type="entry name" value="SULFATE-BINDING PROTEIN"/>
    <property type="match status" value="1"/>
</dbReference>
<dbReference type="EMBL" id="UINC01000266">
    <property type="protein sequence ID" value="SUZ52286.1"/>
    <property type="molecule type" value="Genomic_DNA"/>
</dbReference>
<dbReference type="Gene3D" id="3.40.190.10">
    <property type="entry name" value="Periplasmic binding protein-like II"/>
    <property type="match status" value="2"/>
</dbReference>
<dbReference type="GO" id="GO:0046872">
    <property type="term" value="F:metal ion binding"/>
    <property type="evidence" value="ECO:0007669"/>
    <property type="project" value="UniProtKB-KW"/>
</dbReference>
<dbReference type="AlphaFoldDB" id="A0A381NCH0"/>